<dbReference type="AlphaFoldDB" id="A0A9Q0GQQ6"/>
<dbReference type="OrthoDB" id="1433808at2759"/>
<gene>
    <name evidence="1" type="ORF">NE237_027750</name>
</gene>
<comment type="caution">
    <text evidence="1">The sequence shown here is derived from an EMBL/GenBank/DDBJ whole genome shotgun (WGS) entry which is preliminary data.</text>
</comment>
<evidence type="ECO:0000313" key="1">
    <source>
        <dbReference type="EMBL" id="KAJ4950918.1"/>
    </source>
</evidence>
<sequence length="150" mass="16995">MMKALKKLKVWSRKKKRRKSHVYQPPPSTSYCCSCSSTQPSAPPQPSWHEFETQEATSVSVVFQPCDFDRTRPQPQFSSPQTVSETTPLYAPSPVSPSYQQYMVQSPVYGVPVESEHQTERAAGLFGCVMSIGPHLIRCFCPCFQFRRVS</sequence>
<protein>
    <submittedName>
        <fullName evidence="1">Uncharacterized protein</fullName>
    </submittedName>
</protein>
<accession>A0A9Q0GQQ6</accession>
<proteinExistence type="predicted"/>
<organism evidence="1 2">
    <name type="scientific">Protea cynaroides</name>
    <dbReference type="NCBI Taxonomy" id="273540"/>
    <lineage>
        <taxon>Eukaryota</taxon>
        <taxon>Viridiplantae</taxon>
        <taxon>Streptophyta</taxon>
        <taxon>Embryophyta</taxon>
        <taxon>Tracheophyta</taxon>
        <taxon>Spermatophyta</taxon>
        <taxon>Magnoliopsida</taxon>
        <taxon>Proteales</taxon>
        <taxon>Proteaceae</taxon>
        <taxon>Protea</taxon>
    </lineage>
</organism>
<dbReference type="Proteomes" id="UP001141806">
    <property type="component" value="Unassembled WGS sequence"/>
</dbReference>
<keyword evidence="2" id="KW-1185">Reference proteome</keyword>
<dbReference type="EMBL" id="JAMYWD010000012">
    <property type="protein sequence ID" value="KAJ4950918.1"/>
    <property type="molecule type" value="Genomic_DNA"/>
</dbReference>
<reference evidence="1" key="1">
    <citation type="journal article" date="2023" name="Plant J.">
        <title>The genome of the king protea, Protea cynaroides.</title>
        <authorList>
            <person name="Chang J."/>
            <person name="Duong T.A."/>
            <person name="Schoeman C."/>
            <person name="Ma X."/>
            <person name="Roodt D."/>
            <person name="Barker N."/>
            <person name="Li Z."/>
            <person name="Van de Peer Y."/>
            <person name="Mizrachi E."/>
        </authorList>
    </citation>
    <scope>NUCLEOTIDE SEQUENCE</scope>
    <source>
        <tissue evidence="1">Young leaves</tissue>
    </source>
</reference>
<name>A0A9Q0GQQ6_9MAGN</name>
<evidence type="ECO:0000313" key="2">
    <source>
        <dbReference type="Proteomes" id="UP001141806"/>
    </source>
</evidence>